<dbReference type="InterPro" id="IPR050281">
    <property type="entry name" value="Flavin_monoamine_oxidase"/>
</dbReference>
<dbReference type="InterPro" id="IPR036188">
    <property type="entry name" value="FAD/NAD-bd_sf"/>
</dbReference>
<organism evidence="2 3">
    <name type="scientific">Dissophora globulifera</name>
    <dbReference type="NCBI Taxonomy" id="979702"/>
    <lineage>
        <taxon>Eukaryota</taxon>
        <taxon>Fungi</taxon>
        <taxon>Fungi incertae sedis</taxon>
        <taxon>Mucoromycota</taxon>
        <taxon>Mortierellomycotina</taxon>
        <taxon>Mortierellomycetes</taxon>
        <taxon>Mortierellales</taxon>
        <taxon>Mortierellaceae</taxon>
        <taxon>Dissophora</taxon>
    </lineage>
</organism>
<proteinExistence type="predicted"/>
<dbReference type="AlphaFoldDB" id="A0A9P6RWG5"/>
<dbReference type="InterPro" id="IPR002937">
    <property type="entry name" value="Amino_oxidase"/>
</dbReference>
<evidence type="ECO:0000259" key="1">
    <source>
        <dbReference type="Pfam" id="PF01593"/>
    </source>
</evidence>
<dbReference type="Proteomes" id="UP000738325">
    <property type="component" value="Unassembled WGS sequence"/>
</dbReference>
<evidence type="ECO:0000313" key="2">
    <source>
        <dbReference type="EMBL" id="KAG0328160.1"/>
    </source>
</evidence>
<dbReference type="SUPFAM" id="SSF51905">
    <property type="entry name" value="FAD/NAD(P)-binding domain"/>
    <property type="match status" value="1"/>
</dbReference>
<dbReference type="Pfam" id="PF01593">
    <property type="entry name" value="Amino_oxidase"/>
    <property type="match status" value="1"/>
</dbReference>
<dbReference type="PANTHER" id="PTHR10742:SF410">
    <property type="entry name" value="LYSINE-SPECIFIC HISTONE DEMETHYLASE 2"/>
    <property type="match status" value="1"/>
</dbReference>
<keyword evidence="3" id="KW-1185">Reference proteome</keyword>
<protein>
    <recommendedName>
        <fullName evidence="1">Amine oxidase domain-containing protein</fullName>
    </recommendedName>
</protein>
<feature type="domain" description="Amine oxidase" evidence="1">
    <location>
        <begin position="13"/>
        <end position="537"/>
    </location>
</feature>
<dbReference type="GO" id="GO:0016491">
    <property type="term" value="F:oxidoreductase activity"/>
    <property type="evidence" value="ECO:0007669"/>
    <property type="project" value="InterPro"/>
</dbReference>
<dbReference type="Gene3D" id="3.90.660.10">
    <property type="match status" value="1"/>
</dbReference>
<dbReference type="OrthoDB" id="5046242at2759"/>
<dbReference type="Gene3D" id="3.50.50.60">
    <property type="entry name" value="FAD/NAD(P)-binding domain"/>
    <property type="match status" value="2"/>
</dbReference>
<accession>A0A9P6RWG5</accession>
<sequence>MLASNVIVVGGGVAGIAAAIELSKNRAIHVTLLEARDRLGGRILTHRTLVPVSFESSNLVPQGSSNIAFDFGASWIHGVDPTNPLFPLLKTGHVEYVHTDSDLMFLQPGQPPLQAEESDHYWKVVWDILDKAQVYATEHREQISADMSFQQWLTEHLEQHLKDYEADTPDGYLRSDELRRALLGLSTYWADENAIPLERVSMKYMDAENVFPGDHCLVTNGYDRVIKALTSELKNARVLLEHAVDKIDYNESMVRVSTNRGTFTADAVLLTLPLGVLKSQSSTLFSPPLPLTKQLAIERLSFGTMFKIVLFFPVCFWPKDKHFINFLPSSITQPDRLLMDRFSLNADQRKALATYMLDLANYSSLMPVYNIPILIGYATNRAAELMERLSDQDARMVYVCQLAHYYGILASTEKTEGEMLWPKVSFMSRWHQDPFARGSYTSIAVGASPSDLQTFETPVGARSYEQMLDDDDYEHEEPMHNCAAEVIAENAATATLTSIDDPMNGRVFFAGEHTSVAHFASVQGALMTGRREAAKILGQVCQRYR</sequence>
<reference evidence="2" key="1">
    <citation type="journal article" date="2020" name="Fungal Divers.">
        <title>Resolving the Mortierellaceae phylogeny through synthesis of multi-gene phylogenetics and phylogenomics.</title>
        <authorList>
            <person name="Vandepol N."/>
            <person name="Liber J."/>
            <person name="Desiro A."/>
            <person name="Na H."/>
            <person name="Kennedy M."/>
            <person name="Barry K."/>
            <person name="Grigoriev I.V."/>
            <person name="Miller A.N."/>
            <person name="O'Donnell K."/>
            <person name="Stajich J.E."/>
            <person name="Bonito G."/>
        </authorList>
    </citation>
    <scope>NUCLEOTIDE SEQUENCE</scope>
    <source>
        <strain evidence="2">REB-010B</strain>
    </source>
</reference>
<dbReference type="EMBL" id="JAAAIP010000040">
    <property type="protein sequence ID" value="KAG0328160.1"/>
    <property type="molecule type" value="Genomic_DNA"/>
</dbReference>
<dbReference type="SUPFAM" id="SSF54373">
    <property type="entry name" value="FAD-linked reductases, C-terminal domain"/>
    <property type="match status" value="1"/>
</dbReference>
<name>A0A9P6RWG5_9FUNG</name>
<evidence type="ECO:0000313" key="3">
    <source>
        <dbReference type="Proteomes" id="UP000738325"/>
    </source>
</evidence>
<gene>
    <name evidence="2" type="ORF">BGZ99_006030</name>
</gene>
<dbReference type="PANTHER" id="PTHR10742">
    <property type="entry name" value="FLAVIN MONOAMINE OXIDASE"/>
    <property type="match status" value="1"/>
</dbReference>
<comment type="caution">
    <text evidence="2">The sequence shown here is derived from an EMBL/GenBank/DDBJ whole genome shotgun (WGS) entry which is preliminary data.</text>
</comment>